<name>A0A1E3W1N3_9HYPH</name>
<dbReference type="EMBL" id="LPWF01000016">
    <property type="protein sequence ID" value="ODR99718.1"/>
    <property type="molecule type" value="Genomic_DNA"/>
</dbReference>
<accession>A0A1E3W1N3</accession>
<gene>
    <name evidence="2" type="ORF">AUC69_08905</name>
</gene>
<dbReference type="RefSeq" id="WP_069441260.1">
    <property type="nucleotide sequence ID" value="NZ_LPWF01000016.1"/>
</dbReference>
<dbReference type="AlphaFoldDB" id="A0A1E3W1N3"/>
<keyword evidence="3" id="KW-1185">Reference proteome</keyword>
<dbReference type="OrthoDB" id="8451245at2"/>
<reference evidence="2 3" key="1">
    <citation type="journal article" date="2016" name="Environ. Microbiol.">
        <title>New Methyloceanibacter diversity from North Sea sediments includes methanotroph containing solely the soluble methane monooxygenase.</title>
        <authorList>
            <person name="Vekeman B."/>
            <person name="Kerckhof F.M."/>
            <person name="Cremers G."/>
            <person name="de Vos P."/>
            <person name="Vandamme P."/>
            <person name="Boon N."/>
            <person name="Op den Camp H.J."/>
            <person name="Heylen K."/>
        </authorList>
    </citation>
    <scope>NUCLEOTIDE SEQUENCE [LARGE SCALE GENOMIC DNA]</scope>
    <source>
        <strain evidence="2 3">R-67175</strain>
    </source>
</reference>
<protein>
    <submittedName>
        <fullName evidence="2">Uncharacterized protein</fullName>
    </submittedName>
</protein>
<feature type="signal peptide" evidence="1">
    <location>
        <begin position="1"/>
        <end position="21"/>
    </location>
</feature>
<sequence>MRKRIVIGACFLGLMGSAAHAVDDQAGVDACTEELARVEGLFHDKIEGANSPNEAMVEKASMLLDDADAQCTEGKFDEAKATLAAVTKLVTAPDQ</sequence>
<evidence type="ECO:0000256" key="1">
    <source>
        <dbReference type="SAM" id="SignalP"/>
    </source>
</evidence>
<dbReference type="Proteomes" id="UP000094472">
    <property type="component" value="Unassembled WGS sequence"/>
</dbReference>
<organism evidence="2 3">
    <name type="scientific">Methyloceanibacter superfactus</name>
    <dbReference type="NCBI Taxonomy" id="1774969"/>
    <lineage>
        <taxon>Bacteria</taxon>
        <taxon>Pseudomonadati</taxon>
        <taxon>Pseudomonadota</taxon>
        <taxon>Alphaproteobacteria</taxon>
        <taxon>Hyphomicrobiales</taxon>
        <taxon>Hyphomicrobiaceae</taxon>
        <taxon>Methyloceanibacter</taxon>
    </lineage>
</organism>
<keyword evidence="1" id="KW-0732">Signal</keyword>
<feature type="chain" id="PRO_5009139005" evidence="1">
    <location>
        <begin position="22"/>
        <end position="95"/>
    </location>
</feature>
<comment type="caution">
    <text evidence="2">The sequence shown here is derived from an EMBL/GenBank/DDBJ whole genome shotgun (WGS) entry which is preliminary data.</text>
</comment>
<evidence type="ECO:0000313" key="3">
    <source>
        <dbReference type="Proteomes" id="UP000094472"/>
    </source>
</evidence>
<proteinExistence type="predicted"/>
<evidence type="ECO:0000313" key="2">
    <source>
        <dbReference type="EMBL" id="ODR99718.1"/>
    </source>
</evidence>